<evidence type="ECO:0000256" key="7">
    <source>
        <dbReference type="ARBA" id="ARBA00023136"/>
    </source>
</evidence>
<keyword evidence="5 10" id="KW-0552">Olfaction</keyword>
<comment type="caution">
    <text evidence="10">Lacks conserved residue(s) required for the propagation of feature annotation.</text>
</comment>
<dbReference type="PANTHER" id="PTHR21137">
    <property type="entry name" value="ODORANT RECEPTOR"/>
    <property type="match status" value="1"/>
</dbReference>
<protein>
    <recommendedName>
        <fullName evidence="10">Odorant receptor</fullName>
    </recommendedName>
</protein>
<dbReference type="VEuPathDB" id="VectorBase:PPAI013173"/>
<evidence type="ECO:0000256" key="8">
    <source>
        <dbReference type="ARBA" id="ARBA00023170"/>
    </source>
</evidence>
<dbReference type="Proteomes" id="UP000092462">
    <property type="component" value="Unassembled WGS sequence"/>
</dbReference>
<reference evidence="11" key="1">
    <citation type="submission" date="2022-08" db="UniProtKB">
        <authorList>
            <consortium name="EnsemblMetazoa"/>
        </authorList>
    </citation>
    <scope>IDENTIFICATION</scope>
    <source>
        <strain evidence="11">Israel</strain>
    </source>
</reference>
<evidence type="ECO:0000313" key="12">
    <source>
        <dbReference type="Proteomes" id="UP000092462"/>
    </source>
</evidence>
<dbReference type="GO" id="GO:0004984">
    <property type="term" value="F:olfactory receptor activity"/>
    <property type="evidence" value="ECO:0007669"/>
    <property type="project" value="InterPro"/>
</dbReference>
<accession>A0A3F2ZEB5</accession>
<dbReference type="PANTHER" id="PTHR21137:SF35">
    <property type="entry name" value="ODORANT RECEPTOR 19A-RELATED"/>
    <property type="match status" value="1"/>
</dbReference>
<sequence length="380" mass="43860">MSLKDSHEKVKNYVLSYFSLYDIEFIPSTNCSVIDKGKILIFPVVLGVLTSFTGWHLMFQMTSMENLMDFTFNFNVTVAGVQTIITFICVNLIYKDDFFTVLKYFDDITTSEVEFLTKTRMDHLQSSISIAWKLIRVYFIGASILCLPLSFVGLIQLKLDAPLIYTIPGLPADTVFYYPVNIIVQPIHFYFIMESIVSMDCLFIVYLFYIRGELYAINSVAEQLINKEILESDCYKILLLVHRAHRKVMNKFSIISNVMWHFYWQKFFGVSLYMCGSFFVSKNDLFGVIPVTFTIFQLLLLSGPGQLISDCSEMLNNTFYMILWYEMKLKDQKNLLIMMIGAQKSIQPETLGIGQISIYTFVQVAKTAFSYAMFAYAVLL</sequence>
<evidence type="ECO:0000256" key="2">
    <source>
        <dbReference type="ARBA" id="ARBA00022475"/>
    </source>
</evidence>
<feature type="transmembrane region" description="Helical" evidence="10">
    <location>
        <begin position="70"/>
        <end position="94"/>
    </location>
</feature>
<evidence type="ECO:0000256" key="6">
    <source>
        <dbReference type="ARBA" id="ARBA00022989"/>
    </source>
</evidence>
<feature type="transmembrane region" description="Helical" evidence="10">
    <location>
        <begin position="39"/>
        <end position="58"/>
    </location>
</feature>
<evidence type="ECO:0000256" key="3">
    <source>
        <dbReference type="ARBA" id="ARBA00022606"/>
    </source>
</evidence>
<evidence type="ECO:0000256" key="1">
    <source>
        <dbReference type="ARBA" id="ARBA00004651"/>
    </source>
</evidence>
<feature type="transmembrane region" description="Helical" evidence="10">
    <location>
        <begin position="137"/>
        <end position="157"/>
    </location>
</feature>
<keyword evidence="4 10" id="KW-0812">Transmembrane</keyword>
<dbReference type="Pfam" id="PF02949">
    <property type="entry name" value="7tm_6"/>
    <property type="match status" value="1"/>
</dbReference>
<proteinExistence type="inferred from homology"/>
<keyword evidence="3 10" id="KW-0716">Sensory transduction</keyword>
<dbReference type="GO" id="GO:0007165">
    <property type="term" value="P:signal transduction"/>
    <property type="evidence" value="ECO:0007669"/>
    <property type="project" value="UniProtKB-KW"/>
</dbReference>
<keyword evidence="7 10" id="KW-0472">Membrane</keyword>
<feature type="transmembrane region" description="Helical" evidence="10">
    <location>
        <begin position="187"/>
        <end position="209"/>
    </location>
</feature>
<dbReference type="VEuPathDB" id="VectorBase:PPAPM1_000231"/>
<organism evidence="11 12">
    <name type="scientific">Phlebotomus papatasi</name>
    <name type="common">Sandfly</name>
    <dbReference type="NCBI Taxonomy" id="29031"/>
    <lineage>
        <taxon>Eukaryota</taxon>
        <taxon>Metazoa</taxon>
        <taxon>Ecdysozoa</taxon>
        <taxon>Arthropoda</taxon>
        <taxon>Hexapoda</taxon>
        <taxon>Insecta</taxon>
        <taxon>Pterygota</taxon>
        <taxon>Neoptera</taxon>
        <taxon>Endopterygota</taxon>
        <taxon>Diptera</taxon>
        <taxon>Nematocera</taxon>
        <taxon>Psychodoidea</taxon>
        <taxon>Psychodidae</taxon>
        <taxon>Phlebotomus</taxon>
        <taxon>Phlebotomus</taxon>
    </lineage>
</organism>
<dbReference type="EnsemblMetazoa" id="PPAI013173-RA">
    <property type="protein sequence ID" value="PPAI013173-PA"/>
    <property type="gene ID" value="PPAI013173"/>
</dbReference>
<keyword evidence="9 10" id="KW-0807">Transducer</keyword>
<dbReference type="AlphaFoldDB" id="A0A3F2ZEB5"/>
<comment type="similarity">
    <text evidence="10">Belongs to the insect chemoreceptor superfamily. Heteromeric odorant receptor channel (TC 1.A.69) family.</text>
</comment>
<evidence type="ECO:0000256" key="10">
    <source>
        <dbReference type="RuleBase" id="RU351113"/>
    </source>
</evidence>
<evidence type="ECO:0000256" key="4">
    <source>
        <dbReference type="ARBA" id="ARBA00022692"/>
    </source>
</evidence>
<comment type="subcellular location">
    <subcellularLocation>
        <location evidence="1 10">Cell membrane</location>
        <topology evidence="1 10">Multi-pass membrane protein</topology>
    </subcellularLocation>
</comment>
<keyword evidence="2" id="KW-1003">Cell membrane</keyword>
<evidence type="ECO:0000256" key="9">
    <source>
        <dbReference type="ARBA" id="ARBA00023224"/>
    </source>
</evidence>
<evidence type="ECO:0000313" key="11">
    <source>
        <dbReference type="EnsemblMetazoa" id="PPAI013173-PA"/>
    </source>
</evidence>
<feature type="transmembrane region" description="Helical" evidence="10">
    <location>
        <begin position="285"/>
        <end position="302"/>
    </location>
</feature>
<keyword evidence="6 10" id="KW-1133">Transmembrane helix</keyword>
<keyword evidence="8 10" id="KW-0675">Receptor</keyword>
<dbReference type="EMBL" id="AJVK01006249">
    <property type="status" value="NOT_ANNOTATED_CDS"/>
    <property type="molecule type" value="Genomic_DNA"/>
</dbReference>
<dbReference type="GO" id="GO:0005886">
    <property type="term" value="C:plasma membrane"/>
    <property type="evidence" value="ECO:0007669"/>
    <property type="project" value="UniProtKB-SubCell"/>
</dbReference>
<evidence type="ECO:0000256" key="5">
    <source>
        <dbReference type="ARBA" id="ARBA00022725"/>
    </source>
</evidence>
<dbReference type="GO" id="GO:0005549">
    <property type="term" value="F:odorant binding"/>
    <property type="evidence" value="ECO:0007669"/>
    <property type="project" value="InterPro"/>
</dbReference>
<keyword evidence="12" id="KW-1185">Reference proteome</keyword>
<dbReference type="InterPro" id="IPR004117">
    <property type="entry name" value="7tm6_olfct_rcpt"/>
</dbReference>
<name>A0A3F2ZEB5_PHLPP</name>